<name>A0A1G7UK09_9FLAO</name>
<dbReference type="AlphaFoldDB" id="A0A1G7UK09"/>
<dbReference type="Proteomes" id="UP000199203">
    <property type="component" value="Unassembled WGS sequence"/>
</dbReference>
<dbReference type="Gene3D" id="1.25.40.10">
    <property type="entry name" value="Tetratricopeptide repeat domain"/>
    <property type="match status" value="1"/>
</dbReference>
<keyword evidence="1" id="KW-1133">Transmembrane helix</keyword>
<evidence type="ECO:0000313" key="4">
    <source>
        <dbReference type="Proteomes" id="UP000199203"/>
    </source>
</evidence>
<evidence type="ECO:0008006" key="5">
    <source>
        <dbReference type="Google" id="ProtNLM"/>
    </source>
</evidence>
<dbReference type="RefSeq" id="WP_139166698.1">
    <property type="nucleotide sequence ID" value="NZ_FNBH01000004.1"/>
</dbReference>
<reference evidence="4" key="1">
    <citation type="submission" date="2016-10" db="EMBL/GenBank/DDBJ databases">
        <authorList>
            <person name="Varghese N."/>
            <person name="Submissions S."/>
        </authorList>
    </citation>
    <scope>NUCLEOTIDE SEQUENCE [LARGE SCALE GENOMIC DNA]</scope>
    <source>
        <strain evidence="4">DSM 19684</strain>
    </source>
</reference>
<feature type="signal peptide" evidence="2">
    <location>
        <begin position="1"/>
        <end position="18"/>
    </location>
</feature>
<organism evidence="3 4">
    <name type="scientific">Epilithonimonas hungarica</name>
    <dbReference type="NCBI Taxonomy" id="454006"/>
    <lineage>
        <taxon>Bacteria</taxon>
        <taxon>Pseudomonadati</taxon>
        <taxon>Bacteroidota</taxon>
        <taxon>Flavobacteriia</taxon>
        <taxon>Flavobacteriales</taxon>
        <taxon>Weeksellaceae</taxon>
        <taxon>Chryseobacterium group</taxon>
        <taxon>Epilithonimonas</taxon>
    </lineage>
</organism>
<dbReference type="STRING" id="454006.SAMN05421825_3462"/>
<protein>
    <recommendedName>
        <fullName evidence="5">Tetratricopeptide repeat-containing protein</fullName>
    </recommendedName>
</protein>
<feature type="chain" id="PRO_5011655151" description="Tetratricopeptide repeat-containing protein" evidence="2">
    <location>
        <begin position="19"/>
        <end position="357"/>
    </location>
</feature>
<keyword evidence="2" id="KW-0732">Signal</keyword>
<dbReference type="EMBL" id="FNBH01000004">
    <property type="protein sequence ID" value="SDG47846.1"/>
    <property type="molecule type" value="Genomic_DNA"/>
</dbReference>
<sequence length="357" mass="40938">MMRLFNILFLFVGLAVSAQPSGKDHQTEGAADLIFSNPEKSARISEKAFLDARNYNEKITALSRLVNAQMVLGDISQVINNCVKGISLSKEKNDKINQIRFLSMLGNQYQQLNMNNEAKKNLDEAENLINAIDLPKDLLFIKGNVYNVKGIVFKNELNCEFAVKYFDKALDVYNKLPSEDVVTTNKLLIDIQKAVCLESLGHSGEAESIYQMILKSNNPGIGYNKYFASVGLADIYLKRNEVDKADKVLQTINVKEFSSYDSELTGFFFKLKAQSSYLKRDSKSYLYYFERYNENLMQISKSQNQIISRLVKNENQNFSEESNKSLMRNVVVFLILLILFSIFLMFFHHYLRKKAIM</sequence>
<dbReference type="InterPro" id="IPR011990">
    <property type="entry name" value="TPR-like_helical_dom_sf"/>
</dbReference>
<accession>A0A1G7UK09</accession>
<evidence type="ECO:0000313" key="3">
    <source>
        <dbReference type="EMBL" id="SDG47846.1"/>
    </source>
</evidence>
<proteinExistence type="predicted"/>
<feature type="transmembrane region" description="Helical" evidence="1">
    <location>
        <begin position="330"/>
        <end position="351"/>
    </location>
</feature>
<evidence type="ECO:0000256" key="2">
    <source>
        <dbReference type="SAM" id="SignalP"/>
    </source>
</evidence>
<keyword evidence="4" id="KW-1185">Reference proteome</keyword>
<evidence type="ECO:0000256" key="1">
    <source>
        <dbReference type="SAM" id="Phobius"/>
    </source>
</evidence>
<dbReference type="SUPFAM" id="SSF48452">
    <property type="entry name" value="TPR-like"/>
    <property type="match status" value="1"/>
</dbReference>
<keyword evidence="1" id="KW-0812">Transmembrane</keyword>
<dbReference type="OrthoDB" id="1253697at2"/>
<gene>
    <name evidence="3" type="ORF">SAMN05421825_3462</name>
</gene>
<keyword evidence="1" id="KW-0472">Membrane</keyword>